<name>A0ABP7D227_9MICC</name>
<evidence type="ECO:0000313" key="1">
    <source>
        <dbReference type="EMBL" id="GAA3698761.1"/>
    </source>
</evidence>
<keyword evidence="2" id="KW-1185">Reference proteome</keyword>
<reference evidence="2" key="1">
    <citation type="journal article" date="2019" name="Int. J. Syst. Evol. Microbiol.">
        <title>The Global Catalogue of Microorganisms (GCM) 10K type strain sequencing project: providing services to taxonomists for standard genome sequencing and annotation.</title>
        <authorList>
            <consortium name="The Broad Institute Genomics Platform"/>
            <consortium name="The Broad Institute Genome Sequencing Center for Infectious Disease"/>
            <person name="Wu L."/>
            <person name="Ma J."/>
        </authorList>
    </citation>
    <scope>NUCLEOTIDE SEQUENCE [LARGE SCALE GENOMIC DNA]</scope>
    <source>
        <strain evidence="2">JCM 30742</strain>
    </source>
</reference>
<sequence length="76" mass="8546">MNTSLTTPIRVFDVSQVDPGDLVEARRGGKMHHRGPAEEAVPALNVLWIFEQETGLRKLIEAGEYEIWARKRADAT</sequence>
<gene>
    <name evidence="1" type="ORF">GCM10023081_39580</name>
</gene>
<evidence type="ECO:0000313" key="2">
    <source>
        <dbReference type="Proteomes" id="UP001500752"/>
    </source>
</evidence>
<comment type="caution">
    <text evidence="1">The sequence shown here is derived from an EMBL/GenBank/DDBJ whole genome shotgun (WGS) entry which is preliminary data.</text>
</comment>
<dbReference type="EMBL" id="BAABEO010000026">
    <property type="protein sequence ID" value="GAA3698761.1"/>
    <property type="molecule type" value="Genomic_DNA"/>
</dbReference>
<protein>
    <submittedName>
        <fullName evidence="1">Uncharacterized protein</fullName>
    </submittedName>
</protein>
<dbReference type="RefSeq" id="WP_345153588.1">
    <property type="nucleotide sequence ID" value="NZ_BAABEO010000026.1"/>
</dbReference>
<accession>A0ABP7D227</accession>
<dbReference type="Proteomes" id="UP001500752">
    <property type="component" value="Unassembled WGS sequence"/>
</dbReference>
<organism evidence="1 2">
    <name type="scientific">Arthrobacter ginkgonis</name>
    <dbReference type="NCBI Taxonomy" id="1630594"/>
    <lineage>
        <taxon>Bacteria</taxon>
        <taxon>Bacillati</taxon>
        <taxon>Actinomycetota</taxon>
        <taxon>Actinomycetes</taxon>
        <taxon>Micrococcales</taxon>
        <taxon>Micrococcaceae</taxon>
        <taxon>Arthrobacter</taxon>
    </lineage>
</organism>
<proteinExistence type="predicted"/>